<keyword evidence="2" id="KW-1185">Reference proteome</keyword>
<dbReference type="EMBL" id="NKXO01000010">
    <property type="protein sequence ID" value="PKQ70143.1"/>
    <property type="molecule type" value="Genomic_DNA"/>
</dbReference>
<evidence type="ECO:0000313" key="1">
    <source>
        <dbReference type="EMBL" id="PKQ70143.1"/>
    </source>
</evidence>
<dbReference type="RefSeq" id="WP_133121499.1">
    <property type="nucleotide sequence ID" value="NZ_NKXO01000010.1"/>
</dbReference>
<organism evidence="1 2">
    <name type="scientific">Raineya orbicola</name>
    <dbReference type="NCBI Taxonomy" id="2016530"/>
    <lineage>
        <taxon>Bacteria</taxon>
        <taxon>Pseudomonadati</taxon>
        <taxon>Bacteroidota</taxon>
        <taxon>Cytophagia</taxon>
        <taxon>Cytophagales</taxon>
        <taxon>Raineyaceae</taxon>
        <taxon>Raineya</taxon>
    </lineage>
</organism>
<comment type="caution">
    <text evidence="1">The sequence shown here is derived from an EMBL/GenBank/DDBJ whole genome shotgun (WGS) entry which is preliminary data.</text>
</comment>
<name>A0A2N3IIT9_9BACT</name>
<gene>
    <name evidence="1" type="ORF">Rain11_0803</name>
</gene>
<accession>A0A2N3IIT9</accession>
<proteinExistence type="predicted"/>
<dbReference type="Proteomes" id="UP000233387">
    <property type="component" value="Unassembled WGS sequence"/>
</dbReference>
<dbReference type="OrthoDB" id="1467525at2"/>
<evidence type="ECO:0000313" key="2">
    <source>
        <dbReference type="Proteomes" id="UP000233387"/>
    </source>
</evidence>
<protein>
    <submittedName>
        <fullName evidence="1">Uncharacterized protein</fullName>
    </submittedName>
</protein>
<reference evidence="1 2" key="1">
    <citation type="submission" date="2017-06" db="EMBL/GenBank/DDBJ databases">
        <title>Raineya orbicola gen. nov., sp. nov. a slightly thermophilic bacterium of the phylum Bacteroidetes and the description of Raineyaceae fam. nov.</title>
        <authorList>
            <person name="Albuquerque L."/>
            <person name="Polonia A.R.M."/>
            <person name="Barroso C."/>
            <person name="Froufe H.J.C."/>
            <person name="Lage O."/>
            <person name="Lobo-Da-Cunha A."/>
            <person name="Egas C."/>
            <person name="Da Costa M.S."/>
        </authorList>
    </citation>
    <scope>NUCLEOTIDE SEQUENCE [LARGE SCALE GENOMIC DNA]</scope>
    <source>
        <strain evidence="1 2">SPSPC-11</strain>
    </source>
</reference>
<dbReference type="AlphaFoldDB" id="A0A2N3IIT9"/>
<sequence length="217" mass="25283">MVACQKTLEPDDKRLGYVYFPLEIGRYVIYNVEELTYRVPNNGIPQRRVYQLKEIVADTFTNLSGEKQFVLERYTRTSFETPWQIDSVWSALRTGSQAIKFENNVPYVKLVFPTENNKTWNGNAYNDKGEQTYRITDFRKPQTFGELSFPNTLKVNMGKDSSLVSHIQREEIFAENVGLIYLFRKNIRYFSDPPNLGLGKIESGKIEKFTIVDYGKE</sequence>